<feature type="domain" description="TLDc" evidence="14">
    <location>
        <begin position="200"/>
        <end position="417"/>
    </location>
</feature>
<comment type="subunit">
    <text evidence="4">Dimer of alpha and beta chains. A typical microtubule is a hollow water-filled tube with an outer diameter of 25 nm and an inner diameter of 15 nM. Alpha-beta heterodimers associate head-to-tail to form protofilaments running lengthwise along the microtubule wall with the beta-tubulin subunit facing the microtubule plus end conferring a structural polarity. Microtubules usually have 13 protofilaments but different protofilament numbers can be found in some organisms and specialized cells.</text>
</comment>
<comment type="subcellular location">
    <subcellularLocation>
        <location evidence="2">Cytoplasm</location>
        <location evidence="2">Cytoskeleton</location>
    </subcellularLocation>
</comment>
<evidence type="ECO:0000256" key="2">
    <source>
        <dbReference type="ARBA" id="ARBA00004245"/>
    </source>
</evidence>
<dbReference type="FunFam" id="3.30.1330.20:FF:000009">
    <property type="entry name" value="Tubulin beta chain"/>
    <property type="match status" value="1"/>
</dbReference>
<dbReference type="InterPro" id="IPR018316">
    <property type="entry name" value="Tubulin/FtsZ_2-layer-sand-dom"/>
</dbReference>
<evidence type="ECO:0000256" key="5">
    <source>
        <dbReference type="ARBA" id="ARBA00022490"/>
    </source>
</evidence>
<name>A0AAF0DZG4_9BASI</name>
<dbReference type="Gene3D" id="3.40.50.1440">
    <property type="entry name" value="Tubulin/FtsZ, GTPase domain"/>
    <property type="match status" value="1"/>
</dbReference>
<evidence type="ECO:0000313" key="15">
    <source>
        <dbReference type="EMBL" id="WFD02814.1"/>
    </source>
</evidence>
<feature type="region of interest" description="Disordered" evidence="13">
    <location>
        <begin position="85"/>
        <end position="111"/>
    </location>
</feature>
<feature type="compositionally biased region" description="Pro residues" evidence="13">
    <location>
        <begin position="92"/>
        <end position="104"/>
    </location>
</feature>
<evidence type="ECO:0000256" key="10">
    <source>
        <dbReference type="ARBA" id="ARBA00023134"/>
    </source>
</evidence>
<dbReference type="PRINTS" id="PR01161">
    <property type="entry name" value="TUBULIN"/>
</dbReference>
<evidence type="ECO:0000256" key="12">
    <source>
        <dbReference type="ARBA" id="ARBA00034296"/>
    </source>
</evidence>
<feature type="region of interest" description="Disordered" evidence="13">
    <location>
        <begin position="1067"/>
        <end position="1092"/>
    </location>
</feature>
<proteinExistence type="inferred from homology"/>
<comment type="similarity">
    <text evidence="3">Belongs to the tubulin family.</text>
</comment>
<evidence type="ECO:0000256" key="13">
    <source>
        <dbReference type="SAM" id="MobiDB-lite"/>
    </source>
</evidence>
<dbReference type="GO" id="GO:0007017">
    <property type="term" value="P:microtubule-based process"/>
    <property type="evidence" value="ECO:0007669"/>
    <property type="project" value="InterPro"/>
</dbReference>
<dbReference type="FunFam" id="3.40.50.1440:FF:000006">
    <property type="entry name" value="Tubulin beta chain"/>
    <property type="match status" value="1"/>
</dbReference>
<comment type="cofactor">
    <cofactor evidence="1">
        <name>Mg(2+)</name>
        <dbReference type="ChEBI" id="CHEBI:18420"/>
    </cofactor>
</comment>
<evidence type="ECO:0000256" key="7">
    <source>
        <dbReference type="ARBA" id="ARBA00022723"/>
    </source>
</evidence>
<dbReference type="Pfam" id="PF03953">
    <property type="entry name" value="Tubulin_C"/>
    <property type="match status" value="1"/>
</dbReference>
<dbReference type="EMBL" id="CP119935">
    <property type="protein sequence ID" value="WFD02814.1"/>
    <property type="molecule type" value="Genomic_DNA"/>
</dbReference>
<dbReference type="SMART" id="SM00865">
    <property type="entry name" value="Tubulin_C"/>
    <property type="match status" value="1"/>
</dbReference>
<dbReference type="Pfam" id="PF07534">
    <property type="entry name" value="TLD"/>
    <property type="match status" value="1"/>
</dbReference>
<dbReference type="Gene3D" id="1.10.287.600">
    <property type="entry name" value="Helix hairpin bin"/>
    <property type="match status" value="1"/>
</dbReference>
<evidence type="ECO:0000256" key="4">
    <source>
        <dbReference type="ARBA" id="ARBA00011747"/>
    </source>
</evidence>
<evidence type="ECO:0000256" key="6">
    <source>
        <dbReference type="ARBA" id="ARBA00022701"/>
    </source>
</evidence>
<dbReference type="PRINTS" id="PR01163">
    <property type="entry name" value="BETATUBULIN"/>
</dbReference>
<dbReference type="GO" id="GO:0003924">
    <property type="term" value="F:GTPase activity"/>
    <property type="evidence" value="ECO:0007669"/>
    <property type="project" value="InterPro"/>
</dbReference>
<dbReference type="InterPro" id="IPR023123">
    <property type="entry name" value="Tubulin_C"/>
</dbReference>
<dbReference type="GO" id="GO:0005525">
    <property type="term" value="F:GTP binding"/>
    <property type="evidence" value="ECO:0007669"/>
    <property type="project" value="UniProtKB-KW"/>
</dbReference>
<evidence type="ECO:0000256" key="11">
    <source>
        <dbReference type="ARBA" id="ARBA00023212"/>
    </source>
</evidence>
<reference evidence="15" key="1">
    <citation type="submission" date="2023-03" db="EMBL/GenBank/DDBJ databases">
        <title>Mating type loci evolution in Malassezia.</title>
        <authorList>
            <person name="Coelho M.A."/>
        </authorList>
    </citation>
    <scope>NUCLEOTIDE SEQUENCE</scope>
    <source>
        <strain evidence="15">CBS 7876</strain>
    </source>
</reference>
<evidence type="ECO:0000259" key="14">
    <source>
        <dbReference type="PROSITE" id="PS51886"/>
    </source>
</evidence>
<dbReference type="PROSITE" id="PS51886">
    <property type="entry name" value="TLDC"/>
    <property type="match status" value="1"/>
</dbReference>
<dbReference type="InterPro" id="IPR002453">
    <property type="entry name" value="Beta_tubulin"/>
</dbReference>
<dbReference type="GO" id="GO:0005874">
    <property type="term" value="C:microtubule"/>
    <property type="evidence" value="ECO:0007669"/>
    <property type="project" value="UniProtKB-KW"/>
</dbReference>
<dbReference type="SMART" id="SM00864">
    <property type="entry name" value="Tubulin"/>
    <property type="match status" value="1"/>
</dbReference>
<keyword evidence="7" id="KW-0479">Metal-binding</keyword>
<dbReference type="InterPro" id="IPR037103">
    <property type="entry name" value="Tubulin/FtsZ-like_C"/>
</dbReference>
<dbReference type="PANTHER" id="PTHR11588">
    <property type="entry name" value="TUBULIN"/>
    <property type="match status" value="1"/>
</dbReference>
<keyword evidence="16" id="KW-1185">Reference proteome</keyword>
<dbReference type="CDD" id="cd02187">
    <property type="entry name" value="beta_tubulin"/>
    <property type="match status" value="1"/>
</dbReference>
<dbReference type="InterPro" id="IPR008280">
    <property type="entry name" value="Tub_FtsZ_C"/>
</dbReference>
<dbReference type="GO" id="GO:0046872">
    <property type="term" value="F:metal ion binding"/>
    <property type="evidence" value="ECO:0007669"/>
    <property type="project" value="UniProtKB-KW"/>
</dbReference>
<dbReference type="InterPro" id="IPR036525">
    <property type="entry name" value="Tubulin/FtsZ_GTPase_sf"/>
</dbReference>
<dbReference type="Pfam" id="PF00091">
    <property type="entry name" value="Tubulin"/>
    <property type="match status" value="1"/>
</dbReference>
<dbReference type="SUPFAM" id="SSF52490">
    <property type="entry name" value="Tubulin nucleotide-binding domain-like"/>
    <property type="match status" value="1"/>
</dbReference>
<keyword evidence="9" id="KW-0460">Magnesium</keyword>
<organism evidence="15 16">
    <name type="scientific">Malassezia obtusa</name>
    <dbReference type="NCBI Taxonomy" id="76774"/>
    <lineage>
        <taxon>Eukaryota</taxon>
        <taxon>Fungi</taxon>
        <taxon>Dikarya</taxon>
        <taxon>Basidiomycota</taxon>
        <taxon>Ustilaginomycotina</taxon>
        <taxon>Malasseziomycetes</taxon>
        <taxon>Malasseziales</taxon>
        <taxon>Malasseziaceae</taxon>
        <taxon>Malassezia</taxon>
    </lineage>
</organism>
<keyword evidence="10" id="KW-0342">GTP-binding</keyword>
<dbReference type="InterPro" id="IPR017975">
    <property type="entry name" value="Tubulin_CS"/>
</dbReference>
<evidence type="ECO:0000256" key="8">
    <source>
        <dbReference type="ARBA" id="ARBA00022741"/>
    </source>
</evidence>
<dbReference type="PROSITE" id="PS00227">
    <property type="entry name" value="TUBULIN"/>
    <property type="match status" value="1"/>
</dbReference>
<dbReference type="Gene3D" id="3.30.1330.20">
    <property type="entry name" value="Tubulin/FtsZ, C-terminal domain"/>
    <property type="match status" value="1"/>
</dbReference>
<dbReference type="Proteomes" id="UP001214603">
    <property type="component" value="Chromosome 2"/>
</dbReference>
<keyword evidence="6" id="KW-0493">Microtubule</keyword>
<keyword evidence="11" id="KW-0206">Cytoskeleton</keyword>
<evidence type="ECO:0000256" key="9">
    <source>
        <dbReference type="ARBA" id="ARBA00022842"/>
    </source>
</evidence>
<feature type="region of interest" description="Disordered" evidence="13">
    <location>
        <begin position="1"/>
        <end position="44"/>
    </location>
</feature>
<accession>A0AAF0DZG4</accession>
<dbReference type="GO" id="GO:0005200">
    <property type="term" value="F:structural constituent of cytoskeleton"/>
    <property type="evidence" value="ECO:0007669"/>
    <property type="project" value="InterPro"/>
</dbReference>
<evidence type="ECO:0000256" key="3">
    <source>
        <dbReference type="ARBA" id="ARBA00009636"/>
    </source>
</evidence>
<dbReference type="FunFam" id="1.10.287.600:FF:000013">
    <property type="entry name" value="Tubulin beta chain"/>
    <property type="match status" value="1"/>
</dbReference>
<dbReference type="InterPro" id="IPR003008">
    <property type="entry name" value="Tubulin_FtsZ_GTPase"/>
</dbReference>
<feature type="region of interest" description="Disordered" evidence="13">
    <location>
        <begin position="127"/>
        <end position="160"/>
    </location>
</feature>
<dbReference type="AlphaFoldDB" id="A0AAF0DZG4"/>
<gene>
    <name evidence="15" type="ORF">MOBT1_001499</name>
</gene>
<keyword evidence="8" id="KW-0547">Nucleotide-binding</keyword>
<dbReference type="SMART" id="SM00584">
    <property type="entry name" value="TLDc"/>
    <property type="match status" value="1"/>
</dbReference>
<dbReference type="SUPFAM" id="SSF55307">
    <property type="entry name" value="Tubulin C-terminal domain-like"/>
    <property type="match status" value="1"/>
</dbReference>
<evidence type="ECO:0000313" key="16">
    <source>
        <dbReference type="Proteomes" id="UP001214603"/>
    </source>
</evidence>
<comment type="function">
    <text evidence="12">Tubulin is the major constituent of microtubules, a cylinder consisting of laterally associated linear protofilaments composed of alpha- and beta-tubulin heterodimers. Microtubules grow by the addition of GTP-tubulin dimers to the microtubule end, where a stabilizing cap forms. Below the cap, tubulin dimers are in GDP-bound state, owing to GTPase activity of alpha-tubulin.</text>
</comment>
<evidence type="ECO:0000256" key="1">
    <source>
        <dbReference type="ARBA" id="ARBA00001946"/>
    </source>
</evidence>
<sequence length="1092" mass="120102">MAQHQRSDSFGEFVSASHDGAPLTAEPDSVLVHGTHAAGPTHTDTILDLRDVERRLDAERQERAAAMATAVDPALSLAAEPVTIPETHDAPEPAPAPAPAPAASPPESHWSGALWNKLSSLRALTDLGAPSARPKPQRRPSVVRRASTTDAPISGAPGFDANAARHWNTGAWSLSGAEERRREQKPIPVPLYGRRDDTDAVIEAWHAARLQALLPRRLRLGRAWRLLYSLDQHGSSLSTLYDKVARAMDRRYQQRSSLGGESWLRGSSAAAQQAALGTESAPAAGTNVSLAGAGLVLAVSDVQGNVFGAFINEPLKVASHYYGSGECFLWKTVRRRLPCPPSEAGGGDDQTGYDLHPDKAVEVFHWTGRNDYVVLSESTFLSVGGGDGRYGLWLNDTLDRGTSARCPAFDNEVLCNDTESHAEHATDSDAVPTGDLLGGLGPDPDPMPEMGKFPIIGVEAPTRRLHLRMARPAVDSPLFRRDVLRRIVEDTLNAPHFPHDKVQEALRADRDVHARLPALSERDRLVVEEACQVLAMYRSTQAPDTSDQDRLYALQLQYTQAGCTILLCDLAGARRMLDMLARELRPRPQSTLSTSIEGMQLNVAVLGTLQWLSGAQDQSHDAERYARWRTQRYVPDAMRELITFAVGQAGNQIASAFWDTIRKEHGLDAEGQKYVGQNPSLELCKMNVFFDESSTEGNSINVDLEPGTIDHLKSGPLGNMFRPDNYVHGESGAGNNFSKGYYTEGAELLDAVLEVARKEAERAEYFQGFQLVHSLGGGTGSGLGTNLLSKLREEYPDRMLATWSVLPSPKVSDTVVEPYNATLSFHQLVENADLSFCMDNEALYDICQRTLRTKSPKYEDLNTLISYAMSGSSTTLRFPGQLNSDLRKLGVNMVPFPRLHFFTCGYAPLVASASQAYQALNVPELVQQGFSSRNNMAAIDPRAGKYLTVAAIFRGNISSREVEAEMHNVQMKSAGGFVEWIPQNVLTSLCDVAPPNVKLSATFIGNTTAIQELFKRTHNQFSVMFRRKAFLHWYTGEGMDEMEFTEAESNLLDLIAEYEQYEAATIDDDEVLEGEYEEEQYDEQGAYGEEEY</sequence>
<dbReference type="InterPro" id="IPR006571">
    <property type="entry name" value="TLDc_dom"/>
</dbReference>
<dbReference type="InterPro" id="IPR000217">
    <property type="entry name" value="Tubulin"/>
</dbReference>
<keyword evidence="5" id="KW-0963">Cytoplasm</keyword>
<protein>
    <recommendedName>
        <fullName evidence="14">TLDc domain-containing protein</fullName>
    </recommendedName>
</protein>